<gene>
    <name evidence="1" type="ORF">BV25DRAFT_1868587</name>
</gene>
<evidence type="ECO:0000313" key="1">
    <source>
        <dbReference type="EMBL" id="KAI0065868.1"/>
    </source>
</evidence>
<reference evidence="1" key="1">
    <citation type="submission" date="2021-03" db="EMBL/GenBank/DDBJ databases">
        <authorList>
            <consortium name="DOE Joint Genome Institute"/>
            <person name="Ahrendt S."/>
            <person name="Looney B.P."/>
            <person name="Miyauchi S."/>
            <person name="Morin E."/>
            <person name="Drula E."/>
            <person name="Courty P.E."/>
            <person name="Chicoki N."/>
            <person name="Fauchery L."/>
            <person name="Kohler A."/>
            <person name="Kuo A."/>
            <person name="Labutti K."/>
            <person name="Pangilinan J."/>
            <person name="Lipzen A."/>
            <person name="Riley R."/>
            <person name="Andreopoulos W."/>
            <person name="He G."/>
            <person name="Johnson J."/>
            <person name="Barry K.W."/>
            <person name="Grigoriev I.V."/>
            <person name="Nagy L."/>
            <person name="Hibbett D."/>
            <person name="Henrissat B."/>
            <person name="Matheny P.B."/>
            <person name="Labbe J."/>
            <person name="Martin F."/>
        </authorList>
    </citation>
    <scope>NUCLEOTIDE SEQUENCE</scope>
    <source>
        <strain evidence="1">HHB10654</strain>
    </source>
</reference>
<protein>
    <submittedName>
        <fullName evidence="1">Uncharacterized protein</fullName>
    </submittedName>
</protein>
<evidence type="ECO:0000313" key="2">
    <source>
        <dbReference type="Proteomes" id="UP000814140"/>
    </source>
</evidence>
<dbReference type="EMBL" id="MU277194">
    <property type="protein sequence ID" value="KAI0065868.1"/>
    <property type="molecule type" value="Genomic_DNA"/>
</dbReference>
<organism evidence="1 2">
    <name type="scientific">Artomyces pyxidatus</name>
    <dbReference type="NCBI Taxonomy" id="48021"/>
    <lineage>
        <taxon>Eukaryota</taxon>
        <taxon>Fungi</taxon>
        <taxon>Dikarya</taxon>
        <taxon>Basidiomycota</taxon>
        <taxon>Agaricomycotina</taxon>
        <taxon>Agaricomycetes</taxon>
        <taxon>Russulales</taxon>
        <taxon>Auriscalpiaceae</taxon>
        <taxon>Artomyces</taxon>
    </lineage>
</organism>
<accession>A0ACB8TBB6</accession>
<dbReference type="Proteomes" id="UP000814140">
    <property type="component" value="Unassembled WGS sequence"/>
</dbReference>
<name>A0ACB8TBB6_9AGAM</name>
<comment type="caution">
    <text evidence="1">The sequence shown here is derived from an EMBL/GenBank/DDBJ whole genome shotgun (WGS) entry which is preliminary data.</text>
</comment>
<proteinExistence type="predicted"/>
<sequence length="189" mass="20199">MALNWTMLSPDRTPVPLPRETTLLTIDSGAEVSLTIPDAPPSSSATSGGSGGSRKMKESGRLFLTDQRLIFTAGAPQSSSVAFDSLSIPLLSILATKFEQPYLGANYLSVDVKPSPEGGLTDGTKAEFRLKNQGLFQFVSTLEKTRERALYMKRQATEDEENLPAYASPAATSSRAPGTPLDAPPGYED</sequence>
<keyword evidence="2" id="KW-1185">Reference proteome</keyword>
<reference evidence="1" key="2">
    <citation type="journal article" date="2022" name="New Phytol.">
        <title>Evolutionary transition to the ectomycorrhizal habit in the genomes of a hyperdiverse lineage of mushroom-forming fungi.</title>
        <authorList>
            <person name="Looney B."/>
            <person name="Miyauchi S."/>
            <person name="Morin E."/>
            <person name="Drula E."/>
            <person name="Courty P.E."/>
            <person name="Kohler A."/>
            <person name="Kuo A."/>
            <person name="LaButti K."/>
            <person name="Pangilinan J."/>
            <person name="Lipzen A."/>
            <person name="Riley R."/>
            <person name="Andreopoulos W."/>
            <person name="He G."/>
            <person name="Johnson J."/>
            <person name="Nolan M."/>
            <person name="Tritt A."/>
            <person name="Barry K.W."/>
            <person name="Grigoriev I.V."/>
            <person name="Nagy L.G."/>
            <person name="Hibbett D."/>
            <person name="Henrissat B."/>
            <person name="Matheny P.B."/>
            <person name="Labbe J."/>
            <person name="Martin F.M."/>
        </authorList>
    </citation>
    <scope>NUCLEOTIDE SEQUENCE</scope>
    <source>
        <strain evidence="1">HHB10654</strain>
    </source>
</reference>